<keyword evidence="4" id="KW-1185">Reference proteome</keyword>
<feature type="chain" id="PRO_5036734036" evidence="1">
    <location>
        <begin position="24"/>
        <end position="413"/>
    </location>
</feature>
<keyword evidence="1" id="KW-0732">Signal</keyword>
<dbReference type="GO" id="GO:0003824">
    <property type="term" value="F:catalytic activity"/>
    <property type="evidence" value="ECO:0007669"/>
    <property type="project" value="InterPro"/>
</dbReference>
<dbReference type="Gene3D" id="3.30.870.10">
    <property type="entry name" value="Endonuclease Chain A"/>
    <property type="match status" value="2"/>
</dbReference>
<dbReference type="RefSeq" id="WP_189536140.1">
    <property type="nucleotide sequence ID" value="NZ_BMYX01000022.1"/>
</dbReference>
<name>A0A918UBP6_9NEIS</name>
<evidence type="ECO:0000313" key="4">
    <source>
        <dbReference type="Proteomes" id="UP000645257"/>
    </source>
</evidence>
<dbReference type="PANTHER" id="PTHR10185:SF17">
    <property type="entry name" value="GM01519P-RELATED"/>
    <property type="match status" value="1"/>
</dbReference>
<dbReference type="PANTHER" id="PTHR10185">
    <property type="entry name" value="PHOSPHOLIPASE D - RELATED"/>
    <property type="match status" value="1"/>
</dbReference>
<reference evidence="3" key="2">
    <citation type="submission" date="2020-09" db="EMBL/GenBank/DDBJ databases">
        <authorList>
            <person name="Sun Q."/>
            <person name="Kim S."/>
        </authorList>
    </citation>
    <scope>NUCLEOTIDE SEQUENCE</scope>
    <source>
        <strain evidence="3">KCTC 32182</strain>
    </source>
</reference>
<dbReference type="EMBL" id="BMYX01000022">
    <property type="protein sequence ID" value="GGY25884.1"/>
    <property type="molecule type" value="Genomic_DNA"/>
</dbReference>
<feature type="domain" description="PLD phosphodiesterase" evidence="2">
    <location>
        <begin position="330"/>
        <end position="357"/>
    </location>
</feature>
<dbReference type="Proteomes" id="UP000645257">
    <property type="component" value="Unassembled WGS sequence"/>
</dbReference>
<dbReference type="InterPro" id="IPR025202">
    <property type="entry name" value="PLD-like_dom"/>
</dbReference>
<dbReference type="SUPFAM" id="SSF56024">
    <property type="entry name" value="Phospholipase D/nuclease"/>
    <property type="match status" value="2"/>
</dbReference>
<feature type="domain" description="PLD phosphodiesterase" evidence="2">
    <location>
        <begin position="134"/>
        <end position="161"/>
    </location>
</feature>
<dbReference type="InterPro" id="IPR001736">
    <property type="entry name" value="PLipase_D/transphosphatidylase"/>
</dbReference>
<dbReference type="Pfam" id="PF13091">
    <property type="entry name" value="PLDc_2"/>
    <property type="match status" value="2"/>
</dbReference>
<evidence type="ECO:0000313" key="3">
    <source>
        <dbReference type="EMBL" id="GGY25884.1"/>
    </source>
</evidence>
<organism evidence="3 4">
    <name type="scientific">Paludibacterium paludis</name>
    <dbReference type="NCBI Taxonomy" id="1225769"/>
    <lineage>
        <taxon>Bacteria</taxon>
        <taxon>Pseudomonadati</taxon>
        <taxon>Pseudomonadota</taxon>
        <taxon>Betaproteobacteria</taxon>
        <taxon>Neisseriales</taxon>
        <taxon>Chromobacteriaceae</taxon>
        <taxon>Paludibacterium</taxon>
    </lineage>
</organism>
<gene>
    <name evidence="3" type="ORF">GCM10011289_31770</name>
</gene>
<comment type="caution">
    <text evidence="3">The sequence shown here is derived from an EMBL/GenBank/DDBJ whole genome shotgun (WGS) entry which is preliminary data.</text>
</comment>
<sequence>MRQMLRSALCLALFGLSPLTARAEFTVPGFELVYTAPAGAGLEAPDLRSPSEVWSGMVDAARSDIAIGAFYVNSRSGTALDRVIGRLEAAGRRGVKIRFLMEEKGRFAADEATIARLRAIPNLEFRFLDFGKLGGGIVHAKYLIVDKQVAYVGSQNFDWRSLEHIHETGLKITEPFIVSRLSAIFGLDWQAQAAIASGRTVAPLNTTVKHANLSGEAFLVASPNAFNPPGVGDSETALPALIGQARSEVRIQLLDYVPLAFGDGKRRAYYAVIDNAIRAALARGVKVKLMVSDWNAVKPDIDYLKSLAVLPGMEVRIVTVPPVREGCIPFARVIHSKTMTIDGKLAWIGTSNWSGGYMDTSRNLEVVVRNASLAGRVAALHEAAWSSLMARPVRAGEEYAVPDKACLKTPPAR</sequence>
<dbReference type="PROSITE" id="PS50035">
    <property type="entry name" value="PLD"/>
    <property type="match status" value="2"/>
</dbReference>
<protein>
    <submittedName>
        <fullName evidence="3">Phospholipase</fullName>
    </submittedName>
</protein>
<dbReference type="AlphaFoldDB" id="A0A918UBP6"/>
<dbReference type="SMART" id="SM00155">
    <property type="entry name" value="PLDc"/>
    <property type="match status" value="2"/>
</dbReference>
<dbReference type="GO" id="GO:0006793">
    <property type="term" value="P:phosphorus metabolic process"/>
    <property type="evidence" value="ECO:0007669"/>
    <property type="project" value="UniProtKB-ARBA"/>
</dbReference>
<proteinExistence type="predicted"/>
<reference evidence="3" key="1">
    <citation type="journal article" date="2014" name="Int. J. Syst. Evol. Microbiol.">
        <title>Complete genome sequence of Corynebacterium casei LMG S-19264T (=DSM 44701T), isolated from a smear-ripened cheese.</title>
        <authorList>
            <consortium name="US DOE Joint Genome Institute (JGI-PGF)"/>
            <person name="Walter F."/>
            <person name="Albersmeier A."/>
            <person name="Kalinowski J."/>
            <person name="Ruckert C."/>
        </authorList>
    </citation>
    <scope>NUCLEOTIDE SEQUENCE</scope>
    <source>
        <strain evidence="3">KCTC 32182</strain>
    </source>
</reference>
<dbReference type="CDD" id="cd09107">
    <property type="entry name" value="PLDc_vPLD3_4_5_like_2"/>
    <property type="match status" value="1"/>
</dbReference>
<dbReference type="InterPro" id="IPR050874">
    <property type="entry name" value="Diverse_PLD-related"/>
</dbReference>
<evidence type="ECO:0000256" key="1">
    <source>
        <dbReference type="SAM" id="SignalP"/>
    </source>
</evidence>
<evidence type="ECO:0000259" key="2">
    <source>
        <dbReference type="PROSITE" id="PS50035"/>
    </source>
</evidence>
<feature type="signal peptide" evidence="1">
    <location>
        <begin position="1"/>
        <end position="23"/>
    </location>
</feature>
<accession>A0A918UBP6</accession>